<proteinExistence type="predicted"/>
<dbReference type="Proteomes" id="UP000294930">
    <property type="component" value="Unassembled WGS sequence"/>
</dbReference>
<organism evidence="1 2">
    <name type="scientific">Meridianimaribacter flavus</name>
    <dbReference type="NCBI Taxonomy" id="571115"/>
    <lineage>
        <taxon>Bacteria</taxon>
        <taxon>Pseudomonadati</taxon>
        <taxon>Bacteroidota</taxon>
        <taxon>Flavobacteriia</taxon>
        <taxon>Flavobacteriales</taxon>
        <taxon>Flavobacteriaceae</taxon>
        <taxon>Meridianimaribacter</taxon>
    </lineage>
</organism>
<dbReference type="EMBL" id="SOQZ01000001">
    <property type="protein sequence ID" value="TDY14146.1"/>
    <property type="molecule type" value="Genomic_DNA"/>
</dbReference>
<evidence type="ECO:0000313" key="2">
    <source>
        <dbReference type="Proteomes" id="UP000294930"/>
    </source>
</evidence>
<comment type="caution">
    <text evidence="1">The sequence shown here is derived from an EMBL/GenBank/DDBJ whole genome shotgun (WGS) entry which is preliminary data.</text>
</comment>
<protein>
    <submittedName>
        <fullName evidence="1">Uncharacterized protein</fullName>
    </submittedName>
</protein>
<accession>A0ABY2G9J5</accession>
<name>A0ABY2G9J5_9FLAO</name>
<dbReference type="RefSeq" id="WP_134198714.1">
    <property type="nucleotide sequence ID" value="NZ_SOQZ01000001.1"/>
</dbReference>
<keyword evidence="2" id="KW-1185">Reference proteome</keyword>
<reference evidence="1 2" key="1">
    <citation type="submission" date="2019-03" db="EMBL/GenBank/DDBJ databases">
        <title>Genomic Encyclopedia of Type Strains, Phase III (KMG-III): the genomes of soil and plant-associated and newly described type strains.</title>
        <authorList>
            <person name="Whitman W."/>
        </authorList>
    </citation>
    <scope>NUCLEOTIDE SEQUENCE [LARGE SCALE GENOMIC DNA]</scope>
    <source>
        <strain evidence="1 2">CGMCC 1.10957</strain>
    </source>
</reference>
<sequence>MTAKDVYNIAKTLLPEQEYTHLFKLIKNDFPSEENFNFKKLKRNSFKIEDLKVQQYLLKTVFNKSIIEERQKSLNS</sequence>
<gene>
    <name evidence="1" type="ORF">A8975_0748</name>
</gene>
<evidence type="ECO:0000313" key="1">
    <source>
        <dbReference type="EMBL" id="TDY14146.1"/>
    </source>
</evidence>